<feature type="domain" description="DNA polymerase III delta subunit-like C-terminal" evidence="10">
    <location>
        <begin position="220"/>
        <end position="338"/>
    </location>
</feature>
<organism evidence="11 12">
    <name type="scientific">Helcococcus bovis</name>
    <dbReference type="NCBI Taxonomy" id="3153252"/>
    <lineage>
        <taxon>Bacteria</taxon>
        <taxon>Bacillati</taxon>
        <taxon>Bacillota</taxon>
        <taxon>Tissierellia</taxon>
        <taxon>Tissierellales</taxon>
        <taxon>Peptoniphilaceae</taxon>
        <taxon>Helcococcus</taxon>
    </lineage>
</organism>
<dbReference type="RefSeq" id="WP_408104708.1">
    <property type="nucleotide sequence ID" value="NZ_JBFNFH010000011.1"/>
</dbReference>
<dbReference type="EC" id="2.7.7.7" evidence="1"/>
<keyword evidence="4 11" id="KW-0548">Nucleotidyltransferase</keyword>
<evidence type="ECO:0000256" key="4">
    <source>
        <dbReference type="ARBA" id="ARBA00022695"/>
    </source>
</evidence>
<dbReference type="InterPro" id="IPR027417">
    <property type="entry name" value="P-loop_NTPase"/>
</dbReference>
<dbReference type="Pfam" id="PF06144">
    <property type="entry name" value="DNA_pol3_delta"/>
    <property type="match status" value="1"/>
</dbReference>
<feature type="domain" description="DNA polymerase III delta N-terminal" evidence="9">
    <location>
        <begin position="24"/>
        <end position="134"/>
    </location>
</feature>
<evidence type="ECO:0000259" key="10">
    <source>
        <dbReference type="Pfam" id="PF21694"/>
    </source>
</evidence>
<comment type="similarity">
    <text evidence="7">Belongs to the DNA polymerase HolA subunit family.</text>
</comment>
<dbReference type="GO" id="GO:0003887">
    <property type="term" value="F:DNA-directed DNA polymerase activity"/>
    <property type="evidence" value="ECO:0007669"/>
    <property type="project" value="UniProtKB-EC"/>
</dbReference>
<protein>
    <recommendedName>
        <fullName evidence="2">DNA polymerase III subunit delta</fullName>
        <ecNumber evidence="1">2.7.7.7</ecNumber>
    </recommendedName>
</protein>
<keyword evidence="3 11" id="KW-0808">Transferase</keyword>
<dbReference type="SUPFAM" id="SSF52540">
    <property type="entry name" value="P-loop containing nucleoside triphosphate hydrolases"/>
    <property type="match status" value="1"/>
</dbReference>
<evidence type="ECO:0000313" key="11">
    <source>
        <dbReference type="EMBL" id="MFM1525069.1"/>
    </source>
</evidence>
<dbReference type="InterPro" id="IPR005790">
    <property type="entry name" value="DNA_polIII_delta"/>
</dbReference>
<dbReference type="EMBL" id="JBFNFH010000011">
    <property type="protein sequence ID" value="MFM1525069.1"/>
    <property type="molecule type" value="Genomic_DNA"/>
</dbReference>
<evidence type="ECO:0000256" key="3">
    <source>
        <dbReference type="ARBA" id="ARBA00022679"/>
    </source>
</evidence>
<comment type="catalytic activity">
    <reaction evidence="8">
        <text>DNA(n) + a 2'-deoxyribonucleoside 5'-triphosphate = DNA(n+1) + diphosphate</text>
        <dbReference type="Rhea" id="RHEA:22508"/>
        <dbReference type="Rhea" id="RHEA-COMP:17339"/>
        <dbReference type="Rhea" id="RHEA-COMP:17340"/>
        <dbReference type="ChEBI" id="CHEBI:33019"/>
        <dbReference type="ChEBI" id="CHEBI:61560"/>
        <dbReference type="ChEBI" id="CHEBI:173112"/>
        <dbReference type="EC" id="2.7.7.7"/>
    </reaction>
</comment>
<evidence type="ECO:0000259" key="9">
    <source>
        <dbReference type="Pfam" id="PF06144"/>
    </source>
</evidence>
<proteinExistence type="inferred from homology"/>
<evidence type="ECO:0000313" key="12">
    <source>
        <dbReference type="Proteomes" id="UP001629536"/>
    </source>
</evidence>
<sequence length="346" mass="41410">MNYIDLLNNIDKNNLRNINLLQVEDKYFLDLSLKTLKNDFIGNDFLDFNYEKVDFQTLEKEKFQTMVETLPLMSDRRLVVIDNCDFNKDSLKKYEELLNSISESFENFNDMTYLFFIYNSDKLFKGKFVKQIEKFGQIYTFSRLNQKDFYSFVRKFFVNNGINIEMNSVRLIVDRLRYLDKDSNKTLFEVENEISKLLNNIKSKSPTYDEIEESIIDTFEEKIFGLLDYMSTKDLKKSLTSYKTMKNEDQMMIYYMIIRQVRNMICVKDCHNKKINIQTGQSYCALSPFEYKKLDKLVKNYSMNDLLKLHELCYKSEVNFKTSKRKIEDIIERMILEFCIGSSELI</sequence>
<keyword evidence="5" id="KW-0235">DNA replication</keyword>
<dbReference type="Gene3D" id="1.20.272.10">
    <property type="match status" value="1"/>
</dbReference>
<evidence type="ECO:0000256" key="7">
    <source>
        <dbReference type="ARBA" id="ARBA00034754"/>
    </source>
</evidence>
<keyword evidence="12" id="KW-1185">Reference proteome</keyword>
<evidence type="ECO:0000256" key="2">
    <source>
        <dbReference type="ARBA" id="ARBA00017703"/>
    </source>
</evidence>
<gene>
    <name evidence="11" type="primary">holA</name>
    <name evidence="11" type="ORF">ABGF40_05215</name>
</gene>
<accession>A0ABW9F6I1</accession>
<evidence type="ECO:0000256" key="8">
    <source>
        <dbReference type="ARBA" id="ARBA00049244"/>
    </source>
</evidence>
<evidence type="ECO:0000256" key="5">
    <source>
        <dbReference type="ARBA" id="ARBA00022705"/>
    </source>
</evidence>
<dbReference type="InterPro" id="IPR008921">
    <property type="entry name" value="DNA_pol3_clamp-load_cplx_C"/>
</dbReference>
<dbReference type="Gene3D" id="3.40.50.300">
    <property type="entry name" value="P-loop containing nucleotide triphosphate hydrolases"/>
    <property type="match status" value="1"/>
</dbReference>
<dbReference type="Pfam" id="PF21694">
    <property type="entry name" value="DNA_pol3_delta_C"/>
    <property type="match status" value="1"/>
</dbReference>
<dbReference type="InterPro" id="IPR048466">
    <property type="entry name" value="DNA_pol3_delta-like_C"/>
</dbReference>
<evidence type="ECO:0000256" key="1">
    <source>
        <dbReference type="ARBA" id="ARBA00012417"/>
    </source>
</evidence>
<dbReference type="Proteomes" id="UP001629536">
    <property type="component" value="Unassembled WGS sequence"/>
</dbReference>
<comment type="caution">
    <text evidence="11">The sequence shown here is derived from an EMBL/GenBank/DDBJ whole genome shotgun (WGS) entry which is preliminary data.</text>
</comment>
<dbReference type="PANTHER" id="PTHR34388">
    <property type="entry name" value="DNA POLYMERASE III SUBUNIT DELTA"/>
    <property type="match status" value="1"/>
</dbReference>
<name>A0ABW9F6I1_9FIRM</name>
<dbReference type="PANTHER" id="PTHR34388:SF1">
    <property type="entry name" value="DNA POLYMERASE III SUBUNIT DELTA"/>
    <property type="match status" value="1"/>
</dbReference>
<evidence type="ECO:0000256" key="6">
    <source>
        <dbReference type="ARBA" id="ARBA00022932"/>
    </source>
</evidence>
<dbReference type="SUPFAM" id="SSF48019">
    <property type="entry name" value="post-AAA+ oligomerization domain-like"/>
    <property type="match status" value="1"/>
</dbReference>
<dbReference type="InterPro" id="IPR010372">
    <property type="entry name" value="DNA_pol3_delta_N"/>
</dbReference>
<reference evidence="11 12" key="1">
    <citation type="journal article" date="2024" name="Front. Microbiol.">
        <title>Pangenomic and biochemical analyses of Helcococcus ovis reveal widespread tetracycline resistance and a novel bacterial species, Helcococcus bovis.</title>
        <authorList>
            <person name="Cunha F."/>
            <person name="Zhai Y."/>
            <person name="Casaro S."/>
            <person name="Jones K.L."/>
            <person name="Hernandez M."/>
            <person name="Bisinotto R.S."/>
            <person name="Kariyawasam S."/>
            <person name="Brown M.B."/>
            <person name="Phillips A."/>
            <person name="Jeong K.C."/>
            <person name="Galvao K.N."/>
        </authorList>
    </citation>
    <scope>NUCLEOTIDE SEQUENCE [LARGE SCALE GENOMIC DNA]</scope>
    <source>
        <strain evidence="11 12">KG197</strain>
    </source>
</reference>
<keyword evidence="6" id="KW-0239">DNA-directed DNA polymerase</keyword>
<dbReference type="NCBIfam" id="TIGR01128">
    <property type="entry name" value="holA"/>
    <property type="match status" value="1"/>
</dbReference>